<sequence length="110" mass="12678">MKEVRLVLDFRLVARGYAPLVVDGQLTTLAFWGFPRDLNRRLERLNLLYDRQVNWKNLADPTWHLSERDRREFNALLDIVVAELLGELGGAWALVVDTPYLAPAAEDDSR</sequence>
<evidence type="ECO:0000313" key="2">
    <source>
        <dbReference type="Proteomes" id="UP000183447"/>
    </source>
</evidence>
<protein>
    <submittedName>
        <fullName evidence="1">Uncharacterized protein</fullName>
    </submittedName>
</protein>
<gene>
    <name evidence="1" type="ORF">SAMN02983003_0257</name>
</gene>
<dbReference type="OrthoDB" id="7949332at2"/>
<organism evidence="1 2">
    <name type="scientific">Devosia enhydra</name>
    <dbReference type="NCBI Taxonomy" id="665118"/>
    <lineage>
        <taxon>Bacteria</taxon>
        <taxon>Pseudomonadati</taxon>
        <taxon>Pseudomonadota</taxon>
        <taxon>Alphaproteobacteria</taxon>
        <taxon>Hyphomicrobiales</taxon>
        <taxon>Devosiaceae</taxon>
        <taxon>Devosia</taxon>
    </lineage>
</organism>
<name>A0A1K2HSM0_9HYPH</name>
<keyword evidence="2" id="KW-1185">Reference proteome</keyword>
<reference evidence="1 2" key="1">
    <citation type="submission" date="2016-11" db="EMBL/GenBank/DDBJ databases">
        <authorList>
            <person name="Jaros S."/>
            <person name="Januszkiewicz K."/>
            <person name="Wedrychowicz H."/>
        </authorList>
    </citation>
    <scope>NUCLEOTIDE SEQUENCE [LARGE SCALE GENOMIC DNA]</scope>
    <source>
        <strain evidence="1 2">ATCC 23634</strain>
    </source>
</reference>
<dbReference type="Proteomes" id="UP000183447">
    <property type="component" value="Unassembled WGS sequence"/>
</dbReference>
<dbReference type="AlphaFoldDB" id="A0A1K2HSM0"/>
<dbReference type="EMBL" id="FPKU01000001">
    <property type="protein sequence ID" value="SFZ81003.1"/>
    <property type="molecule type" value="Genomic_DNA"/>
</dbReference>
<dbReference type="RefSeq" id="WP_072338605.1">
    <property type="nucleotide sequence ID" value="NZ_FPKU01000001.1"/>
</dbReference>
<accession>A0A1K2HSM0</accession>
<evidence type="ECO:0000313" key="1">
    <source>
        <dbReference type="EMBL" id="SFZ81003.1"/>
    </source>
</evidence>
<proteinExistence type="predicted"/>